<evidence type="ECO:0000313" key="4">
    <source>
        <dbReference type="EMBL" id="ENZ39022.1"/>
    </source>
</evidence>
<name>R0B428_9FIRM</name>
<dbReference type="PANTHER" id="PTHR22916">
    <property type="entry name" value="GLYCOSYLTRANSFERASE"/>
    <property type="match status" value="1"/>
</dbReference>
<dbReference type="PATRIC" id="fig|997897.5.peg.2334"/>
<keyword evidence="2" id="KW-0808">Transferase</keyword>
<proteinExistence type="predicted"/>
<dbReference type="InterPro" id="IPR029044">
    <property type="entry name" value="Nucleotide-diphossugar_trans"/>
</dbReference>
<dbReference type="HOGENOM" id="CLU_025996_25_1_9"/>
<dbReference type="Proteomes" id="UP000013041">
    <property type="component" value="Unassembled WGS sequence"/>
</dbReference>
<dbReference type="Pfam" id="PF00535">
    <property type="entry name" value="Glycos_transf_2"/>
    <property type="match status" value="1"/>
</dbReference>
<comment type="caution">
    <text evidence="4">The sequence shown here is derived from an EMBL/GenBank/DDBJ whole genome shotgun (WGS) entry which is preliminary data.</text>
</comment>
<sequence>MPKISIIVPVYNVEKYIAQCLDSIIKQTFRDIEVIVIDDGTQDNSAEIYQKYMEMDSRIKIIKKRNEGVAEARNTGIEHATGECLMFIDSDDWMEKDGCEILYKAYEKSGADLVVADAYTVINGAKHRKRVFKEEFVTEDVDFIKQYQAACIGYGYNPLPADKGNVTGLGSPWNKLYSKKIIVENGLRYDSYVRGIYDDNLFTLYYLNRVRKVAYVSAPVYNYRIVHGSLTQSYKADTLDISRRIFERIEDFINAQDNKEVFEKPFYMYIVRRLSTELGVYYFSRNNGKMLSENLRELKAMIHKEPYYTAIKNVESGKLMKQQKLTCWTARLNWPIGIWFTFKVRRMIRAWMGL</sequence>
<feature type="domain" description="Glycosyltransferase 2-like" evidence="3">
    <location>
        <begin position="5"/>
        <end position="132"/>
    </location>
</feature>
<organism evidence="4 5">
    <name type="scientific">Enterocloster bolteae 90B8</name>
    <dbReference type="NCBI Taxonomy" id="997897"/>
    <lineage>
        <taxon>Bacteria</taxon>
        <taxon>Bacillati</taxon>
        <taxon>Bacillota</taxon>
        <taxon>Clostridia</taxon>
        <taxon>Lachnospirales</taxon>
        <taxon>Lachnospiraceae</taxon>
        <taxon>Enterocloster</taxon>
    </lineage>
</organism>
<dbReference type="EMBL" id="AGYG01000016">
    <property type="protein sequence ID" value="ENZ39022.1"/>
    <property type="molecule type" value="Genomic_DNA"/>
</dbReference>
<dbReference type="AlphaFoldDB" id="R0B428"/>
<dbReference type="CDD" id="cd00761">
    <property type="entry name" value="Glyco_tranf_GTA_type"/>
    <property type="match status" value="1"/>
</dbReference>
<reference evidence="4 5" key="1">
    <citation type="submission" date="2013-01" db="EMBL/GenBank/DDBJ databases">
        <title>The Genome Sequence of Clostridium bolteae 90B8.</title>
        <authorList>
            <consortium name="The Broad Institute Genome Sequencing Platform"/>
            <person name="Earl A."/>
            <person name="Ward D."/>
            <person name="Feldgarden M."/>
            <person name="Gevers D."/>
            <person name="Courvalin P."/>
            <person name="Lambert T."/>
            <person name="Walker B."/>
            <person name="Young S.K."/>
            <person name="Zeng Q."/>
            <person name="Gargeya S."/>
            <person name="Fitzgerald M."/>
            <person name="Haas B."/>
            <person name="Abouelleil A."/>
            <person name="Alvarado L."/>
            <person name="Arachchi H.M."/>
            <person name="Berlin A.M."/>
            <person name="Chapman S.B."/>
            <person name="Dewar J."/>
            <person name="Goldberg J."/>
            <person name="Griggs A."/>
            <person name="Gujja S."/>
            <person name="Hansen M."/>
            <person name="Howarth C."/>
            <person name="Imamovic A."/>
            <person name="Larimer J."/>
            <person name="McCowan C."/>
            <person name="Murphy C."/>
            <person name="Neiman D."/>
            <person name="Pearson M."/>
            <person name="Priest M."/>
            <person name="Roberts A."/>
            <person name="Saif S."/>
            <person name="Shea T."/>
            <person name="Sisk P."/>
            <person name="Sykes S."/>
            <person name="Wortman J."/>
            <person name="Nusbaum C."/>
            <person name="Birren B."/>
        </authorList>
    </citation>
    <scope>NUCLEOTIDE SEQUENCE [LARGE SCALE GENOMIC DNA]</scope>
    <source>
        <strain evidence="4 5">90B8</strain>
    </source>
</reference>
<evidence type="ECO:0000256" key="1">
    <source>
        <dbReference type="ARBA" id="ARBA00022676"/>
    </source>
</evidence>
<evidence type="ECO:0000256" key="2">
    <source>
        <dbReference type="ARBA" id="ARBA00022679"/>
    </source>
</evidence>
<dbReference type="PANTHER" id="PTHR22916:SF51">
    <property type="entry name" value="GLYCOSYLTRANSFERASE EPSH-RELATED"/>
    <property type="match status" value="1"/>
</dbReference>
<evidence type="ECO:0000313" key="5">
    <source>
        <dbReference type="Proteomes" id="UP000013041"/>
    </source>
</evidence>
<gene>
    <name evidence="4" type="ORF">HMPREF1097_02194</name>
</gene>
<dbReference type="RefSeq" id="WP_002572100.1">
    <property type="nucleotide sequence ID" value="NZ_KB851153.1"/>
</dbReference>
<dbReference type="SUPFAM" id="SSF53448">
    <property type="entry name" value="Nucleotide-diphospho-sugar transferases"/>
    <property type="match status" value="1"/>
</dbReference>
<accession>R0B428</accession>
<protein>
    <recommendedName>
        <fullName evidence="3">Glycosyltransferase 2-like domain-containing protein</fullName>
    </recommendedName>
</protein>
<dbReference type="InterPro" id="IPR001173">
    <property type="entry name" value="Glyco_trans_2-like"/>
</dbReference>
<dbReference type="Gene3D" id="3.90.550.10">
    <property type="entry name" value="Spore Coat Polysaccharide Biosynthesis Protein SpsA, Chain A"/>
    <property type="match status" value="1"/>
</dbReference>
<dbReference type="GO" id="GO:0016757">
    <property type="term" value="F:glycosyltransferase activity"/>
    <property type="evidence" value="ECO:0007669"/>
    <property type="project" value="UniProtKB-KW"/>
</dbReference>
<evidence type="ECO:0000259" key="3">
    <source>
        <dbReference type="Pfam" id="PF00535"/>
    </source>
</evidence>
<keyword evidence="1" id="KW-0328">Glycosyltransferase</keyword>